<gene>
    <name evidence="1" type="ORF">F383_17266</name>
</gene>
<keyword evidence="2" id="KW-1185">Reference proteome</keyword>
<reference evidence="2" key="1">
    <citation type="submission" date="2014-09" db="EMBL/GenBank/DDBJ databases">
        <authorList>
            <person name="Mudge J."/>
            <person name="Ramaraj T."/>
            <person name="Lindquist I.E."/>
            <person name="Bharti A.K."/>
            <person name="Sundararajan A."/>
            <person name="Cameron C.T."/>
            <person name="Woodward J.E."/>
            <person name="May G.D."/>
            <person name="Brubaker C."/>
            <person name="Broadhvest J."/>
            <person name="Wilkins T.A."/>
        </authorList>
    </citation>
    <scope>NUCLEOTIDE SEQUENCE</scope>
    <source>
        <strain evidence="2">cv. AKA8401</strain>
    </source>
</reference>
<dbReference type="Proteomes" id="UP000032142">
    <property type="component" value="Unassembled WGS sequence"/>
</dbReference>
<dbReference type="AlphaFoldDB" id="A0A0B0NIG1"/>
<proteinExistence type="predicted"/>
<evidence type="ECO:0000313" key="2">
    <source>
        <dbReference type="Proteomes" id="UP000032142"/>
    </source>
</evidence>
<sequence length="44" mass="4992">MANSTPFCLCDSSTSDVKSQQTDCVTFPKRTKRSFLVQVEKITY</sequence>
<name>A0A0B0NIG1_GOSAR</name>
<protein>
    <submittedName>
        <fullName evidence="1">Uncharacterized protein</fullName>
    </submittedName>
</protein>
<evidence type="ECO:0000313" key="1">
    <source>
        <dbReference type="EMBL" id="KHG12650.1"/>
    </source>
</evidence>
<accession>A0A0B0NIG1</accession>
<dbReference type="EMBL" id="KN398039">
    <property type="protein sequence ID" value="KHG12650.1"/>
    <property type="molecule type" value="Genomic_DNA"/>
</dbReference>
<organism evidence="1 2">
    <name type="scientific">Gossypium arboreum</name>
    <name type="common">Tree cotton</name>
    <name type="synonym">Gossypium nanking</name>
    <dbReference type="NCBI Taxonomy" id="29729"/>
    <lineage>
        <taxon>Eukaryota</taxon>
        <taxon>Viridiplantae</taxon>
        <taxon>Streptophyta</taxon>
        <taxon>Embryophyta</taxon>
        <taxon>Tracheophyta</taxon>
        <taxon>Spermatophyta</taxon>
        <taxon>Magnoliopsida</taxon>
        <taxon>eudicotyledons</taxon>
        <taxon>Gunneridae</taxon>
        <taxon>Pentapetalae</taxon>
        <taxon>rosids</taxon>
        <taxon>malvids</taxon>
        <taxon>Malvales</taxon>
        <taxon>Malvaceae</taxon>
        <taxon>Malvoideae</taxon>
        <taxon>Gossypium</taxon>
    </lineage>
</organism>